<evidence type="ECO:0000256" key="2">
    <source>
        <dbReference type="SAM" id="SignalP"/>
    </source>
</evidence>
<sequence>MKKALLTIAALTSLCLLAACATRPMGGPHDPALVRGIIDGLLAPISFVISLFSDTIRMYAYPNIGRWYDLGFLMGLSAWGGGASTVTRYVYIDRRTGRTLDIEDR</sequence>
<keyword evidence="4" id="KW-1185">Reference proteome</keyword>
<dbReference type="Proteomes" id="UP000199150">
    <property type="component" value="Unassembled WGS sequence"/>
</dbReference>
<keyword evidence="1" id="KW-1133">Transmembrane helix</keyword>
<dbReference type="PROSITE" id="PS51257">
    <property type="entry name" value="PROKAR_LIPOPROTEIN"/>
    <property type="match status" value="1"/>
</dbReference>
<dbReference type="OrthoDB" id="165386at2"/>
<gene>
    <name evidence="3" type="ORF">SAMN02927928_3313</name>
</gene>
<dbReference type="AlphaFoldDB" id="A0A1G4T8K4"/>
<feature type="signal peptide" evidence="2">
    <location>
        <begin position="1"/>
        <end position="18"/>
    </location>
</feature>
<reference evidence="4" key="1">
    <citation type="submission" date="2016-10" db="EMBL/GenBank/DDBJ databases">
        <authorList>
            <person name="Varghese N."/>
            <person name="Submissions S."/>
        </authorList>
    </citation>
    <scope>NUCLEOTIDE SEQUENCE [LARGE SCALE GENOMIC DNA]</scope>
    <source>
        <strain evidence="4">CGMCC 1.3431</strain>
    </source>
</reference>
<evidence type="ECO:0000313" key="3">
    <source>
        <dbReference type="EMBL" id="SCW76889.1"/>
    </source>
</evidence>
<keyword evidence="1" id="KW-0472">Membrane</keyword>
<accession>A0A1G4T8K4</accession>
<dbReference type="STRING" id="260084.SAMN02927928_3313"/>
<dbReference type="EMBL" id="FMTS01000006">
    <property type="protein sequence ID" value="SCW76889.1"/>
    <property type="molecule type" value="Genomic_DNA"/>
</dbReference>
<dbReference type="RefSeq" id="WP_090650142.1">
    <property type="nucleotide sequence ID" value="NZ_CBCRYE010000010.1"/>
</dbReference>
<protein>
    <recommendedName>
        <fullName evidence="5">Solute:sodium symporter small subunit</fullName>
    </recommendedName>
</protein>
<organism evidence="3 4">
    <name type="scientific">Asticcacaulis taihuensis</name>
    <dbReference type="NCBI Taxonomy" id="260084"/>
    <lineage>
        <taxon>Bacteria</taxon>
        <taxon>Pseudomonadati</taxon>
        <taxon>Pseudomonadota</taxon>
        <taxon>Alphaproteobacteria</taxon>
        <taxon>Caulobacterales</taxon>
        <taxon>Caulobacteraceae</taxon>
        <taxon>Asticcacaulis</taxon>
    </lineage>
</organism>
<feature type="chain" id="PRO_5011573887" description="Solute:sodium symporter small subunit" evidence="2">
    <location>
        <begin position="19"/>
        <end position="105"/>
    </location>
</feature>
<keyword evidence="2" id="KW-0732">Signal</keyword>
<evidence type="ECO:0008006" key="5">
    <source>
        <dbReference type="Google" id="ProtNLM"/>
    </source>
</evidence>
<evidence type="ECO:0000313" key="4">
    <source>
        <dbReference type="Proteomes" id="UP000199150"/>
    </source>
</evidence>
<evidence type="ECO:0000256" key="1">
    <source>
        <dbReference type="SAM" id="Phobius"/>
    </source>
</evidence>
<keyword evidence="1" id="KW-0812">Transmembrane</keyword>
<name>A0A1G4T8K4_9CAUL</name>
<feature type="transmembrane region" description="Helical" evidence="1">
    <location>
        <begin position="32"/>
        <end position="52"/>
    </location>
</feature>
<proteinExistence type="predicted"/>